<evidence type="ECO:0000256" key="6">
    <source>
        <dbReference type="ARBA" id="ARBA00022670"/>
    </source>
</evidence>
<evidence type="ECO:0000313" key="19">
    <source>
        <dbReference type="Proteomes" id="UP000009222"/>
    </source>
</evidence>
<dbReference type="PANTHER" id="PTHR21581">
    <property type="entry name" value="D-ALANYL-D-ALANINE CARBOXYPEPTIDASE"/>
    <property type="match status" value="1"/>
</dbReference>
<evidence type="ECO:0000259" key="17">
    <source>
        <dbReference type="SMART" id="SM00936"/>
    </source>
</evidence>
<evidence type="ECO:0000256" key="4">
    <source>
        <dbReference type="ARBA" id="ARBA00012448"/>
    </source>
</evidence>
<dbReference type="PANTHER" id="PTHR21581:SF6">
    <property type="entry name" value="TRAFFICKING PROTEIN PARTICLE COMPLEX SUBUNIT 12"/>
    <property type="match status" value="1"/>
</dbReference>
<evidence type="ECO:0000256" key="7">
    <source>
        <dbReference type="ARBA" id="ARBA00022729"/>
    </source>
</evidence>
<evidence type="ECO:0000256" key="10">
    <source>
        <dbReference type="ARBA" id="ARBA00022984"/>
    </source>
</evidence>
<evidence type="ECO:0000256" key="8">
    <source>
        <dbReference type="ARBA" id="ARBA00022801"/>
    </source>
</evidence>
<evidence type="ECO:0000256" key="13">
    <source>
        <dbReference type="PIRSR" id="PIRSR618044-1"/>
    </source>
</evidence>
<dbReference type="SMART" id="SM00936">
    <property type="entry name" value="PBP5_C"/>
    <property type="match status" value="1"/>
</dbReference>
<dbReference type="eggNOG" id="COG1686">
    <property type="taxonomic scope" value="Bacteria"/>
</dbReference>
<evidence type="ECO:0000256" key="12">
    <source>
        <dbReference type="ARBA" id="ARBA00034000"/>
    </source>
</evidence>
<evidence type="ECO:0000256" key="15">
    <source>
        <dbReference type="RuleBase" id="RU004016"/>
    </source>
</evidence>
<keyword evidence="11" id="KW-0961">Cell wall biogenesis/degradation</keyword>
<dbReference type="Gene3D" id="2.60.410.10">
    <property type="entry name" value="D-Ala-D-Ala carboxypeptidase, C-terminal domain"/>
    <property type="match status" value="1"/>
</dbReference>
<comment type="pathway">
    <text evidence="2">Cell wall biogenesis; peptidoglycan biosynthesis.</text>
</comment>
<evidence type="ECO:0000256" key="9">
    <source>
        <dbReference type="ARBA" id="ARBA00022960"/>
    </source>
</evidence>
<feature type="chain" id="PRO_5003329717" description="serine-type D-Ala-D-Ala carboxypeptidase" evidence="16">
    <location>
        <begin position="23"/>
        <end position="408"/>
    </location>
</feature>
<dbReference type="GO" id="GO:0008360">
    <property type="term" value="P:regulation of cell shape"/>
    <property type="evidence" value="ECO:0007669"/>
    <property type="project" value="UniProtKB-KW"/>
</dbReference>
<evidence type="ECO:0000256" key="2">
    <source>
        <dbReference type="ARBA" id="ARBA00004752"/>
    </source>
</evidence>
<dbReference type="Pfam" id="PF00768">
    <property type="entry name" value="Peptidase_S11"/>
    <property type="match status" value="1"/>
</dbReference>
<dbReference type="GO" id="GO:0006508">
    <property type="term" value="P:proteolysis"/>
    <property type="evidence" value="ECO:0007669"/>
    <property type="project" value="UniProtKB-KW"/>
</dbReference>
<dbReference type="OrthoDB" id="9791132at2"/>
<dbReference type="InParanoid" id="F5Y6T9"/>
<dbReference type="KEGG" id="taz:TREAZ_3620"/>
<dbReference type="SUPFAM" id="SSF69189">
    <property type="entry name" value="Penicillin-binding protein associated domain"/>
    <property type="match status" value="1"/>
</dbReference>
<dbReference type="STRING" id="545695.TREAZ_3620"/>
<evidence type="ECO:0000256" key="16">
    <source>
        <dbReference type="SAM" id="SignalP"/>
    </source>
</evidence>
<comment type="catalytic activity">
    <reaction evidence="12">
        <text>Preferential cleavage: (Ac)2-L-Lys-D-Ala-|-D-Ala. Also transpeptidation of peptidyl-alanyl moieties that are N-acyl substituents of D-alanine.</text>
        <dbReference type="EC" id="3.4.16.4"/>
    </reaction>
</comment>
<dbReference type="UniPathway" id="UPA00219"/>
<organism evidence="18 19">
    <name type="scientific">Leadbettera azotonutricia (strain ATCC BAA-888 / DSM 13862 / ZAS-9)</name>
    <name type="common">Treponema azotonutricium</name>
    <dbReference type="NCBI Taxonomy" id="545695"/>
    <lineage>
        <taxon>Bacteria</taxon>
        <taxon>Pseudomonadati</taxon>
        <taxon>Spirochaetota</taxon>
        <taxon>Spirochaetia</taxon>
        <taxon>Spirochaetales</taxon>
        <taxon>Breznakiellaceae</taxon>
        <taxon>Leadbettera</taxon>
    </lineage>
</organism>
<keyword evidence="19" id="KW-1185">Reference proteome</keyword>
<dbReference type="InterPro" id="IPR037167">
    <property type="entry name" value="Peptidase_S11_C_sf"/>
</dbReference>
<feature type="signal peptide" evidence="16">
    <location>
        <begin position="1"/>
        <end position="22"/>
    </location>
</feature>
<dbReference type="SUPFAM" id="SSF56601">
    <property type="entry name" value="beta-lactamase/transpeptidase-like"/>
    <property type="match status" value="1"/>
</dbReference>
<keyword evidence="9" id="KW-0133">Cell shape</keyword>
<evidence type="ECO:0000256" key="1">
    <source>
        <dbReference type="ARBA" id="ARBA00003217"/>
    </source>
</evidence>
<dbReference type="InterPro" id="IPR001967">
    <property type="entry name" value="Peptidase_S11_N"/>
</dbReference>
<dbReference type="InterPro" id="IPR015956">
    <property type="entry name" value="Peniciliin-bd_prot_C_sf"/>
</dbReference>
<evidence type="ECO:0000256" key="3">
    <source>
        <dbReference type="ARBA" id="ARBA00007164"/>
    </source>
</evidence>
<dbReference type="Proteomes" id="UP000009222">
    <property type="component" value="Chromosome"/>
</dbReference>
<dbReference type="FunCoup" id="F5Y6T9">
    <property type="interactions" value="194"/>
</dbReference>
<keyword evidence="5 18" id="KW-0121">Carboxypeptidase</keyword>
<keyword evidence="6" id="KW-0645">Protease</keyword>
<feature type="active site" description="Acyl-ester intermediate" evidence="13">
    <location>
        <position position="57"/>
    </location>
</feature>
<sequence length="408" mass="45579">MNRRILLLACLFILSAMLHAQADDAPLIVSKAAVLMDSSTGTLLFYKNPDEEIPPASLTKLMTMHLVLREAEAGRLSLSKKISPPRQSWARNQPSRSSLMHLAEGQELTINDLMLGLAVPSGNDAAVAVALQLAPSVDSFVAMMNEAASKLGLEKTHFVEPSGISEYNMTTAREFASFCRFYVETYPQALKNYHSVETFSYPRAENVAEIFRENPGTITQSNHNSLLVGGRDTNNRFVEKFEGVDGLKTGYIDESGPNIALTALRDGTRFIAVILGAPAEWRGDRIRDEDGRRLLAWAFNHYKTVRPQLPELEQARVWKGKTNFAGLAPSLPLDFTSLKERANRLYWKTELIDPLIAPLPSGSPAGELILSDDQGELRRIPLLTTEDIEKGNFFKRLWDSIRLFFRKK</sequence>
<name>F5Y6T9_LEAAZ</name>
<evidence type="ECO:0000256" key="14">
    <source>
        <dbReference type="PIRSR" id="PIRSR618044-2"/>
    </source>
</evidence>
<keyword evidence="8 18" id="KW-0378">Hydrolase</keyword>
<protein>
    <recommendedName>
        <fullName evidence="4">serine-type D-Ala-D-Ala carboxypeptidase</fullName>
        <ecNumber evidence="4">3.4.16.4</ecNumber>
    </recommendedName>
</protein>
<feature type="domain" description="Peptidase S11 D-Ala-D-Ala carboxypeptidase A C-terminal" evidence="17">
    <location>
        <begin position="302"/>
        <end position="390"/>
    </location>
</feature>
<dbReference type="HOGENOM" id="CLU_027070_8_1_12"/>
<dbReference type="Pfam" id="PF07943">
    <property type="entry name" value="PBP5_C"/>
    <property type="match status" value="1"/>
</dbReference>
<dbReference type="InterPro" id="IPR012907">
    <property type="entry name" value="Peptidase_S11_C"/>
</dbReference>
<dbReference type="InterPro" id="IPR018044">
    <property type="entry name" value="Peptidase_S11"/>
</dbReference>
<dbReference type="EC" id="3.4.16.4" evidence="4"/>
<dbReference type="AlphaFoldDB" id="F5Y6T9"/>
<comment type="similarity">
    <text evidence="3 15">Belongs to the peptidase S11 family.</text>
</comment>
<comment type="function">
    <text evidence="1">Removes C-terminal D-alanyl residues from sugar-peptide cell wall precursors.</text>
</comment>
<feature type="active site" evidence="13">
    <location>
        <position position="121"/>
    </location>
</feature>
<keyword evidence="7 16" id="KW-0732">Signal</keyword>
<dbReference type="GO" id="GO:0071555">
    <property type="term" value="P:cell wall organization"/>
    <property type="evidence" value="ECO:0007669"/>
    <property type="project" value="UniProtKB-KW"/>
</dbReference>
<reference evidence="19" key="1">
    <citation type="submission" date="2009-12" db="EMBL/GenBank/DDBJ databases">
        <title>Complete sequence of Treponema azotonutricium strain ZAS-9.</title>
        <authorList>
            <person name="Tetu S.G."/>
            <person name="Matson E."/>
            <person name="Ren Q."/>
            <person name="Seshadri R."/>
            <person name="Elbourne L."/>
            <person name="Hassan K.A."/>
            <person name="Durkin A."/>
            <person name="Radune D."/>
            <person name="Mohamoud Y."/>
            <person name="Shay R."/>
            <person name="Jin S."/>
            <person name="Zhang X."/>
            <person name="Lucey K."/>
            <person name="Ballor N.R."/>
            <person name="Ottesen E."/>
            <person name="Rosenthal R."/>
            <person name="Allen A."/>
            <person name="Leadbetter J.R."/>
            <person name="Paulsen I.T."/>
        </authorList>
    </citation>
    <scope>NUCLEOTIDE SEQUENCE [LARGE SCALE GENOMIC DNA]</scope>
    <source>
        <strain evidence="19">ATCC BAA-888 / DSM 13862 / ZAS-9</strain>
    </source>
</reference>
<evidence type="ECO:0000313" key="18">
    <source>
        <dbReference type="EMBL" id="AEF82727.1"/>
    </source>
</evidence>
<accession>F5Y6T9</accession>
<evidence type="ECO:0000256" key="11">
    <source>
        <dbReference type="ARBA" id="ARBA00023316"/>
    </source>
</evidence>
<reference evidence="18 19" key="2">
    <citation type="journal article" date="2011" name="ISME J.">
        <title>RNA-seq reveals cooperative metabolic interactions between two termite-gut spirochete species in co-culture.</title>
        <authorList>
            <person name="Rosenthal A.Z."/>
            <person name="Matson E.G."/>
            <person name="Eldar A."/>
            <person name="Leadbetter J.R."/>
        </authorList>
    </citation>
    <scope>NUCLEOTIDE SEQUENCE [LARGE SCALE GENOMIC DNA]</scope>
    <source>
        <strain evidence="19">ATCC BAA-888 / DSM 13862 / ZAS-9</strain>
    </source>
</reference>
<gene>
    <name evidence="18" type="ordered locus">TREAZ_3620</name>
</gene>
<dbReference type="EMBL" id="CP001841">
    <property type="protein sequence ID" value="AEF82727.1"/>
    <property type="molecule type" value="Genomic_DNA"/>
</dbReference>
<dbReference type="GO" id="GO:0009252">
    <property type="term" value="P:peptidoglycan biosynthetic process"/>
    <property type="evidence" value="ECO:0007669"/>
    <property type="project" value="UniProtKB-UniPathway"/>
</dbReference>
<dbReference type="Gene3D" id="3.40.710.10">
    <property type="entry name" value="DD-peptidase/beta-lactamase superfamily"/>
    <property type="match status" value="1"/>
</dbReference>
<evidence type="ECO:0000256" key="5">
    <source>
        <dbReference type="ARBA" id="ARBA00022645"/>
    </source>
</evidence>
<dbReference type="PRINTS" id="PR00725">
    <property type="entry name" value="DADACBPTASE1"/>
</dbReference>
<dbReference type="InterPro" id="IPR012338">
    <property type="entry name" value="Beta-lactam/transpept-like"/>
</dbReference>
<proteinExistence type="inferred from homology"/>
<keyword evidence="10" id="KW-0573">Peptidoglycan synthesis</keyword>
<feature type="binding site" evidence="14">
    <location>
        <position position="248"/>
    </location>
    <ligand>
        <name>substrate</name>
    </ligand>
</feature>
<dbReference type="GO" id="GO:0009002">
    <property type="term" value="F:serine-type D-Ala-D-Ala carboxypeptidase activity"/>
    <property type="evidence" value="ECO:0007669"/>
    <property type="project" value="UniProtKB-EC"/>
</dbReference>
<feature type="active site" description="Proton acceptor" evidence="13">
    <location>
        <position position="60"/>
    </location>
</feature>